<dbReference type="InterPro" id="IPR002932">
    <property type="entry name" value="Glu_synthdom"/>
</dbReference>
<dbReference type="InterPro" id="IPR013785">
    <property type="entry name" value="Aldolase_TIM"/>
</dbReference>
<comment type="caution">
    <text evidence="4">The sequence shown here is derived from an EMBL/GenBank/DDBJ whole genome shotgun (WGS) entry which is preliminary data.</text>
</comment>
<dbReference type="AlphaFoldDB" id="A0A2A2WU43"/>
<evidence type="ECO:0000256" key="1">
    <source>
        <dbReference type="ARBA" id="ARBA00009716"/>
    </source>
</evidence>
<dbReference type="PIRSF" id="PIRSF006429">
    <property type="entry name" value="GOGAT_lg_2"/>
    <property type="match status" value="1"/>
</dbReference>
<evidence type="ECO:0000313" key="4">
    <source>
        <dbReference type="EMBL" id="PAY24727.1"/>
    </source>
</evidence>
<dbReference type="EMBL" id="NTGA01000004">
    <property type="protein sequence ID" value="PAY24727.1"/>
    <property type="molecule type" value="Genomic_DNA"/>
</dbReference>
<dbReference type="PANTHER" id="PTHR43819">
    <property type="entry name" value="ARCHAEAL-TYPE GLUTAMATE SYNTHASE [NADPH]"/>
    <property type="match status" value="1"/>
</dbReference>
<dbReference type="Proteomes" id="UP000218810">
    <property type="component" value="Unassembled WGS sequence"/>
</dbReference>
<dbReference type="PANTHER" id="PTHR43819:SF1">
    <property type="entry name" value="ARCHAEAL-TYPE GLUTAMATE SYNTHASE [NADPH]"/>
    <property type="match status" value="1"/>
</dbReference>
<gene>
    <name evidence="4" type="ORF">CEY15_01795</name>
</gene>
<sequence length="521" mass="55091">MRKWLLGAPVAALAAVAASDLRQTRYPILRTFPVLGHARMALSSIGPELRQYIVAGNDEERPFTRDQRAWIQESAEGRATTFGFGTDNNIEFLSGYPIIKPRTFAGVTVSAHAHSAEQLQLPPAKILGAARGRARAFRPESLVSVSGMSYGALSAPAVEALNRGAALAGALQNTGEGGLSPYHQKGGDLVFQIGTAYFGVRDADGRLDLDALVALTEKHPIRAIEIKLSQGAKPGLGGLLPAAKVTAEIGRIRGVPTDRECASPSRHTAFHDVDSMLDLVEEIAERTGLPVGIKSAVGELEFWEQLASAMVSRERGVDFVTIDGGEGGTGAAPLVFTDAVSLPFRLGFSRVYRVFAEAGLTDDVVFVGSGKLGIPENAVVAFALGVDIIAVGREAMLSIGCIQAQKCHTDRCPTGVATQNPWLARGVDPTDKAVRCASYLRSLRRDLVKVSGAVGVPHPSLIGPEDVELADGTRESTTLAEIYGYRPGWGLPGPADIRRITDLMSASGAAEHTAAYTPPGL</sequence>
<evidence type="ECO:0000256" key="2">
    <source>
        <dbReference type="PIRNR" id="PIRNR006429"/>
    </source>
</evidence>
<dbReference type="Pfam" id="PF01645">
    <property type="entry name" value="Glu_synthase"/>
    <property type="match status" value="1"/>
</dbReference>
<evidence type="ECO:0000313" key="5">
    <source>
        <dbReference type="Proteomes" id="UP000218810"/>
    </source>
</evidence>
<keyword evidence="5" id="KW-1185">Reference proteome</keyword>
<comment type="similarity">
    <text evidence="1 2">Belongs to the glutamate synthase family.</text>
</comment>
<accession>A0A2A2WU43</accession>
<dbReference type="SUPFAM" id="SSF51395">
    <property type="entry name" value="FMN-linked oxidoreductases"/>
    <property type="match status" value="1"/>
</dbReference>
<dbReference type="CDD" id="cd02808">
    <property type="entry name" value="GltS_FMN"/>
    <property type="match status" value="1"/>
</dbReference>
<dbReference type="OrthoDB" id="9758182at2"/>
<protein>
    <submittedName>
        <fullName evidence="4">FMN-binding glutamate synthase family protein</fullName>
    </submittedName>
</protein>
<dbReference type="RefSeq" id="WP_095717181.1">
    <property type="nucleotide sequence ID" value="NZ_NTGA01000004.1"/>
</dbReference>
<dbReference type="GO" id="GO:0006537">
    <property type="term" value="P:glutamate biosynthetic process"/>
    <property type="evidence" value="ECO:0007669"/>
    <property type="project" value="InterPro"/>
</dbReference>
<evidence type="ECO:0000259" key="3">
    <source>
        <dbReference type="Pfam" id="PF01645"/>
    </source>
</evidence>
<organism evidence="4 5">
    <name type="scientific">Dietzia natronolimnaea</name>
    <dbReference type="NCBI Taxonomy" id="161920"/>
    <lineage>
        <taxon>Bacteria</taxon>
        <taxon>Bacillati</taxon>
        <taxon>Actinomycetota</taxon>
        <taxon>Actinomycetes</taxon>
        <taxon>Mycobacteriales</taxon>
        <taxon>Dietziaceae</taxon>
        <taxon>Dietzia</taxon>
    </lineage>
</organism>
<dbReference type="GO" id="GO:0015930">
    <property type="term" value="F:glutamate synthase activity"/>
    <property type="evidence" value="ECO:0007669"/>
    <property type="project" value="InterPro"/>
</dbReference>
<name>A0A2A2WU43_9ACTN</name>
<dbReference type="Gene3D" id="3.20.20.70">
    <property type="entry name" value="Aldolase class I"/>
    <property type="match status" value="1"/>
</dbReference>
<feature type="domain" description="Glutamate synthase" evidence="3">
    <location>
        <begin position="140"/>
        <end position="455"/>
    </location>
</feature>
<reference evidence="5" key="1">
    <citation type="submission" date="2017-09" db="EMBL/GenBank/DDBJ databases">
        <authorList>
            <person name="Zhang Y."/>
            <person name="Huang X."/>
            <person name="Liu J."/>
            <person name="Lu L."/>
            <person name="Peng K."/>
        </authorList>
    </citation>
    <scope>NUCLEOTIDE SEQUENCE [LARGE SCALE GENOMIC DNA]</scope>
    <source>
        <strain evidence="5">S-XJ-1</strain>
    </source>
</reference>
<dbReference type="InterPro" id="IPR024188">
    <property type="entry name" value="GltB"/>
</dbReference>
<proteinExistence type="inferred from homology"/>